<dbReference type="InterPro" id="IPR036514">
    <property type="entry name" value="SGNH_hydro_sf"/>
</dbReference>
<accession>A0A382DB31</accession>
<dbReference type="Gene3D" id="2.60.120.260">
    <property type="entry name" value="Galactose-binding domain-like"/>
    <property type="match status" value="1"/>
</dbReference>
<evidence type="ECO:0000313" key="3">
    <source>
        <dbReference type="EMBL" id="SVB35628.1"/>
    </source>
</evidence>
<dbReference type="InterPro" id="IPR048977">
    <property type="entry name" value="SsfX3-like_N"/>
</dbReference>
<dbReference type="PANTHER" id="PTHR30383:SF29">
    <property type="entry name" value="SGNH HYDROLASE-TYPE ESTERASE DOMAIN-CONTAINING PROTEIN"/>
    <property type="match status" value="1"/>
</dbReference>
<dbReference type="InterPro" id="IPR051532">
    <property type="entry name" value="Ester_Hydrolysis_Enzymes"/>
</dbReference>
<feature type="domain" description="SGNH hydrolase-type esterase" evidence="1">
    <location>
        <begin position="150"/>
        <end position="322"/>
    </location>
</feature>
<dbReference type="PANTHER" id="PTHR30383">
    <property type="entry name" value="THIOESTERASE 1/PROTEASE 1/LYSOPHOSPHOLIPASE L1"/>
    <property type="match status" value="1"/>
</dbReference>
<organism evidence="3">
    <name type="scientific">marine metagenome</name>
    <dbReference type="NCBI Taxonomy" id="408172"/>
    <lineage>
        <taxon>unclassified sequences</taxon>
        <taxon>metagenomes</taxon>
        <taxon>ecological metagenomes</taxon>
    </lineage>
</organism>
<dbReference type="Pfam" id="PF14606">
    <property type="entry name" value="Lipase_GDSL_3"/>
    <property type="match status" value="1"/>
</dbReference>
<proteinExistence type="predicted"/>
<gene>
    <name evidence="3" type="ORF">METZ01_LOCUS188482</name>
</gene>
<reference evidence="3" key="1">
    <citation type="submission" date="2018-05" db="EMBL/GenBank/DDBJ databases">
        <authorList>
            <person name="Lanie J.A."/>
            <person name="Ng W.-L."/>
            <person name="Kazmierczak K.M."/>
            <person name="Andrzejewski T.M."/>
            <person name="Davidsen T.M."/>
            <person name="Wayne K.J."/>
            <person name="Tettelin H."/>
            <person name="Glass J.I."/>
            <person name="Rusch D."/>
            <person name="Podicherti R."/>
            <person name="Tsui H.-C.T."/>
            <person name="Winkler M.E."/>
        </authorList>
    </citation>
    <scope>NUCLEOTIDE SEQUENCE</scope>
</reference>
<sequence>MADNMQSLALTGGEVSIEGAVYIEATAAGVQPWRLPLADRDLFEPSVVNKASMPAGVRLRFVSDTSSVRLEIVNSGVEPDPPWVFDLLIEGELHQRVAPPADADSIGFEDLPGGEHRLELYLPSQYAPVIINGLKIDVGATVQGWPDERRRIVLYGSSITHCRHAAGPTETWPALVARQFDLNLTCLGYGGDCHMDPMVGRMIRDLPADYIGLKIGINMMGAASASDRTFRALAIGLIQTIRDGHPNTPLALVSPICHPPNETTQSAAGMTLQLMRQRLAEACDVLRAHGDANLHYVDGLSVMGPDDVGLYIDGIHPSSEGYRFLAAGWAREVAPKLGLS</sequence>
<protein>
    <submittedName>
        <fullName evidence="3">Uncharacterized protein</fullName>
    </submittedName>
</protein>
<dbReference type="EMBL" id="UINC01038513">
    <property type="protein sequence ID" value="SVB35628.1"/>
    <property type="molecule type" value="Genomic_DNA"/>
</dbReference>
<dbReference type="AlphaFoldDB" id="A0A382DB31"/>
<evidence type="ECO:0000259" key="1">
    <source>
        <dbReference type="Pfam" id="PF14606"/>
    </source>
</evidence>
<feature type="domain" description="SsfX3-like N-terminal" evidence="2">
    <location>
        <begin position="16"/>
        <end position="124"/>
    </location>
</feature>
<name>A0A382DB31_9ZZZZ</name>
<evidence type="ECO:0000259" key="2">
    <source>
        <dbReference type="Pfam" id="PF21181"/>
    </source>
</evidence>
<dbReference type="SUPFAM" id="SSF52266">
    <property type="entry name" value="SGNH hydrolase"/>
    <property type="match status" value="1"/>
</dbReference>
<dbReference type="InterPro" id="IPR013830">
    <property type="entry name" value="SGNH_hydro"/>
</dbReference>
<dbReference type="Gene3D" id="3.40.50.1110">
    <property type="entry name" value="SGNH hydrolase"/>
    <property type="match status" value="1"/>
</dbReference>
<dbReference type="Pfam" id="PF21181">
    <property type="entry name" value="SsfX3_N"/>
    <property type="match status" value="1"/>
</dbReference>